<accession>A0AAD0UMK7</accession>
<dbReference type="KEGG" id="lkm:EFP84_07000"/>
<name>A0AAD0UMK7_9LEPT</name>
<sequence length="64" mass="7743">MNRTPTFVFTRFCLRNSERVSSLYFVLERDSSFFIFDDFDALPFADFQFPISVQFFLLLTNRIR</sequence>
<dbReference type="EMBL" id="CP033614">
    <property type="protein sequence ID" value="AYV55281.1"/>
    <property type="molecule type" value="Genomic_DNA"/>
</dbReference>
<evidence type="ECO:0000313" key="1">
    <source>
        <dbReference type="EMBL" id="AYV55281.1"/>
    </source>
</evidence>
<proteinExistence type="predicted"/>
<gene>
    <name evidence="1" type="ORF">EFP84_07000</name>
</gene>
<dbReference type="AlphaFoldDB" id="A0AAD0UMK7"/>
<evidence type="ECO:0000313" key="2">
    <source>
        <dbReference type="Proteomes" id="UP000276407"/>
    </source>
</evidence>
<reference evidence="1 2" key="1">
    <citation type="submission" date="2018-11" db="EMBL/GenBank/DDBJ databases">
        <title>Complete genome sequence of Leptospira kmetyi isolate LS 001/16 from soil sample associated with a leptospirosis patient in Kelantan.</title>
        <authorList>
            <person name="Muhammad Yusoff F."/>
            <person name="Muhammad Yusoff S."/>
            <person name="Ahmad M.N."/>
            <person name="Yusof N.Y."/>
            <person name="Aziah I."/>
        </authorList>
    </citation>
    <scope>NUCLEOTIDE SEQUENCE [LARGE SCALE GENOMIC DNA]</scope>
    <source>
        <strain evidence="1 2">LS 001/16</strain>
    </source>
</reference>
<dbReference type="Proteomes" id="UP000276407">
    <property type="component" value="Chromosome 1"/>
</dbReference>
<protein>
    <submittedName>
        <fullName evidence="1">Uncharacterized protein</fullName>
    </submittedName>
</protein>
<organism evidence="1 2">
    <name type="scientific">Leptospira kmetyi</name>
    <dbReference type="NCBI Taxonomy" id="408139"/>
    <lineage>
        <taxon>Bacteria</taxon>
        <taxon>Pseudomonadati</taxon>
        <taxon>Spirochaetota</taxon>
        <taxon>Spirochaetia</taxon>
        <taxon>Leptospirales</taxon>
        <taxon>Leptospiraceae</taxon>
        <taxon>Leptospira</taxon>
    </lineage>
</organism>